<dbReference type="Gene3D" id="3.40.50.1820">
    <property type="entry name" value="alpha/beta hydrolase"/>
    <property type="match status" value="1"/>
</dbReference>
<gene>
    <name evidence="2" type="ORF">JM946_02255</name>
</gene>
<keyword evidence="2" id="KW-0378">Hydrolase</keyword>
<dbReference type="InterPro" id="IPR051049">
    <property type="entry name" value="Dienelactone_hydrolase-like"/>
</dbReference>
<evidence type="ECO:0000313" key="3">
    <source>
        <dbReference type="Proteomes" id="UP000661077"/>
    </source>
</evidence>
<dbReference type="EMBL" id="JAEVLS010000001">
    <property type="protein sequence ID" value="MBM0103543.1"/>
    <property type="molecule type" value="Genomic_DNA"/>
</dbReference>
<feature type="domain" description="Dienelactone hydrolase" evidence="1">
    <location>
        <begin position="68"/>
        <end position="288"/>
    </location>
</feature>
<dbReference type="InterPro" id="IPR029058">
    <property type="entry name" value="AB_hydrolase_fold"/>
</dbReference>
<dbReference type="Pfam" id="PF01738">
    <property type="entry name" value="DLH"/>
    <property type="match status" value="1"/>
</dbReference>
<accession>A0ABS1WRE8</accession>
<protein>
    <submittedName>
        <fullName evidence="2">Dienelactone hydrolase family protein</fullName>
    </submittedName>
</protein>
<organism evidence="2 3">
    <name type="scientific">Steroidobacter gossypii</name>
    <dbReference type="NCBI Taxonomy" id="2805490"/>
    <lineage>
        <taxon>Bacteria</taxon>
        <taxon>Pseudomonadati</taxon>
        <taxon>Pseudomonadota</taxon>
        <taxon>Gammaproteobacteria</taxon>
        <taxon>Steroidobacterales</taxon>
        <taxon>Steroidobacteraceae</taxon>
        <taxon>Steroidobacter</taxon>
    </lineage>
</organism>
<comment type="caution">
    <text evidence="2">The sequence shown here is derived from an EMBL/GenBank/DDBJ whole genome shotgun (WGS) entry which is preliminary data.</text>
</comment>
<reference evidence="2 3" key="1">
    <citation type="journal article" date="2021" name="Int. J. Syst. Evol. Microbiol.">
        <title>Steroidobacter gossypii sp. nov., isolated from soil of cotton cropping field.</title>
        <authorList>
            <person name="Huang R."/>
            <person name="Yang S."/>
            <person name="Zhen C."/>
            <person name="Liu W."/>
        </authorList>
    </citation>
    <scope>NUCLEOTIDE SEQUENCE [LARGE SCALE GENOMIC DNA]</scope>
    <source>
        <strain evidence="2 3">S1-65</strain>
    </source>
</reference>
<dbReference type="PANTHER" id="PTHR46623:SF6">
    <property type="entry name" value="ALPHA_BETA-HYDROLASES SUPERFAMILY PROTEIN"/>
    <property type="match status" value="1"/>
</dbReference>
<evidence type="ECO:0000259" key="1">
    <source>
        <dbReference type="Pfam" id="PF01738"/>
    </source>
</evidence>
<sequence>MNRDLQTDIANVFSRMELNRRHMMVSGLAAAGFALAVQPIGAATVITDTRGIDTSDVKIKVGEETLLGYRAMPAKGGPFPVVLVVQEIFGVHEHIKDICRRFAKAGYYAIAPELYFRQGDVSKLKSIDQILPIVAQVPDAQVMADLDATVNFAQESGKGDVAKLGITGFCWGGRIVWLYAEHSQQLKAGAAWYGRLVGNVTENQPKHPVNIAADLNAPVLGLYGGKDQGIPLDTVEQMRTALKKAKVDAEIVVYPNAPHAFLADYRPSYVEADARDAWQKMLAWFNQYGVA</sequence>
<proteinExistence type="predicted"/>
<dbReference type="Proteomes" id="UP000661077">
    <property type="component" value="Unassembled WGS sequence"/>
</dbReference>
<dbReference type="PANTHER" id="PTHR46623">
    <property type="entry name" value="CARBOXYMETHYLENEBUTENOLIDASE-RELATED"/>
    <property type="match status" value="1"/>
</dbReference>
<keyword evidence="3" id="KW-1185">Reference proteome</keyword>
<evidence type="ECO:0000313" key="2">
    <source>
        <dbReference type="EMBL" id="MBM0103543.1"/>
    </source>
</evidence>
<name>A0ABS1WRE8_9GAMM</name>
<dbReference type="InterPro" id="IPR002925">
    <property type="entry name" value="Dienelactn_hydro"/>
</dbReference>
<dbReference type="SUPFAM" id="SSF53474">
    <property type="entry name" value="alpha/beta-Hydrolases"/>
    <property type="match status" value="1"/>
</dbReference>
<dbReference type="RefSeq" id="WP_203165509.1">
    <property type="nucleotide sequence ID" value="NZ_JAEVLS010000001.1"/>
</dbReference>
<dbReference type="GO" id="GO:0016787">
    <property type="term" value="F:hydrolase activity"/>
    <property type="evidence" value="ECO:0007669"/>
    <property type="project" value="UniProtKB-KW"/>
</dbReference>